<feature type="binding site" evidence="10">
    <location>
        <position position="71"/>
    </location>
    <ligand>
        <name>Mn(2+)</name>
        <dbReference type="ChEBI" id="CHEBI:29035"/>
    </ligand>
</feature>
<dbReference type="GO" id="GO:0004452">
    <property type="term" value="F:isopentenyl-diphosphate delta-isomerase activity"/>
    <property type="evidence" value="ECO:0007669"/>
    <property type="project" value="UniProtKB-UniRule"/>
</dbReference>
<dbReference type="PIRSF" id="PIRSF018427">
    <property type="entry name" value="Isopntndiph_ism"/>
    <property type="match status" value="1"/>
</dbReference>
<dbReference type="Pfam" id="PF00293">
    <property type="entry name" value="NUDIX"/>
    <property type="match status" value="1"/>
</dbReference>
<evidence type="ECO:0000259" key="12">
    <source>
        <dbReference type="PROSITE" id="PS51462"/>
    </source>
</evidence>
<evidence type="ECO:0000256" key="6">
    <source>
        <dbReference type="ARBA" id="ARBA00022842"/>
    </source>
</evidence>
<evidence type="ECO:0000256" key="7">
    <source>
        <dbReference type="ARBA" id="ARBA00023211"/>
    </source>
</evidence>
<evidence type="ECO:0000313" key="14">
    <source>
        <dbReference type="Proteomes" id="UP000226079"/>
    </source>
</evidence>
<dbReference type="PANTHER" id="PTHR10885:SF0">
    <property type="entry name" value="ISOPENTENYL-DIPHOSPHATE DELTA-ISOMERASE"/>
    <property type="match status" value="1"/>
</dbReference>
<dbReference type="Proteomes" id="UP000226079">
    <property type="component" value="Unassembled WGS sequence"/>
</dbReference>
<evidence type="ECO:0000256" key="9">
    <source>
        <dbReference type="ARBA" id="ARBA00023235"/>
    </source>
</evidence>
<dbReference type="NCBIfam" id="NF002995">
    <property type="entry name" value="PRK03759.1"/>
    <property type="match status" value="1"/>
</dbReference>
<dbReference type="PANTHER" id="PTHR10885">
    <property type="entry name" value="ISOPENTENYL-DIPHOSPHATE DELTA-ISOMERASE"/>
    <property type="match status" value="1"/>
</dbReference>
<dbReference type="SUPFAM" id="SSF55811">
    <property type="entry name" value="Nudix"/>
    <property type="match status" value="1"/>
</dbReference>
<evidence type="ECO:0000256" key="3">
    <source>
        <dbReference type="ARBA" id="ARBA00012057"/>
    </source>
</evidence>
<dbReference type="Gene3D" id="3.90.79.10">
    <property type="entry name" value="Nucleoside Triphosphate Pyrophosphohydrolase"/>
    <property type="match status" value="1"/>
</dbReference>
<evidence type="ECO:0000256" key="10">
    <source>
        <dbReference type="HAMAP-Rule" id="MF_00202"/>
    </source>
</evidence>
<comment type="function">
    <text evidence="10">Catalyzes the 1,3-allylic rearrangement of the homoallylic substrate isopentenyl (IPP) to its highly electrophilic allylic isomer, dimethylallyl diphosphate (DMAPP).</text>
</comment>
<reference evidence="13 14" key="1">
    <citation type="submission" date="2017-10" db="EMBL/GenBank/DDBJ databases">
        <title>Sequencing the genomes of 1000 actinobacteria strains.</title>
        <authorList>
            <person name="Klenk H.-P."/>
        </authorList>
    </citation>
    <scope>NUCLEOTIDE SEQUENCE [LARGE SCALE GENOMIC DNA]</scope>
    <source>
        <strain evidence="13 14">DSM 15597</strain>
    </source>
</reference>
<dbReference type="RefSeq" id="WP_098459198.1">
    <property type="nucleotide sequence ID" value="NZ_PDJC01000001.1"/>
</dbReference>
<keyword evidence="7 10" id="KW-0464">Manganese</keyword>
<dbReference type="UniPathway" id="UPA00059">
    <property type="reaction ID" value="UER00104"/>
</dbReference>
<comment type="caution">
    <text evidence="13">The sequence shown here is derived from an EMBL/GenBank/DDBJ whole genome shotgun (WGS) entry which is preliminary data.</text>
</comment>
<dbReference type="HAMAP" id="MF_00202">
    <property type="entry name" value="Idi"/>
    <property type="match status" value="1"/>
</dbReference>
<dbReference type="InterPro" id="IPR015797">
    <property type="entry name" value="NUDIX_hydrolase-like_dom_sf"/>
</dbReference>
<dbReference type="GO" id="GO:0046872">
    <property type="term" value="F:metal ion binding"/>
    <property type="evidence" value="ECO:0007669"/>
    <property type="project" value="UniProtKB-KW"/>
</dbReference>
<feature type="active site" evidence="10 11">
    <location>
        <position position="69"/>
    </location>
</feature>
<comment type="similarity">
    <text evidence="2 10">Belongs to the IPP isomerase type 1 family.</text>
</comment>
<name>A0A2A9CPJ3_9ACTN</name>
<keyword evidence="5 10" id="KW-0479">Metal-binding</keyword>
<feature type="binding site" evidence="10">
    <location>
        <position position="27"/>
    </location>
    <ligand>
        <name>Mn(2+)</name>
        <dbReference type="ChEBI" id="CHEBI:29035"/>
    </ligand>
</feature>
<evidence type="ECO:0000256" key="2">
    <source>
        <dbReference type="ARBA" id="ARBA00007579"/>
    </source>
</evidence>
<keyword evidence="8 10" id="KW-0414">Isoprene biosynthesis</keyword>
<comment type="pathway">
    <text evidence="1 10">Isoprenoid biosynthesis; dimethylallyl diphosphate biosynthesis; dimethylallyl diphosphate from isopentenyl diphosphate: step 1/1.</text>
</comment>
<dbReference type="InterPro" id="IPR056375">
    <property type="entry name" value="Idi_bact"/>
</dbReference>
<dbReference type="GO" id="GO:0008299">
    <property type="term" value="P:isoprenoid biosynthetic process"/>
    <property type="evidence" value="ECO:0007669"/>
    <property type="project" value="UniProtKB-UniRule"/>
</dbReference>
<evidence type="ECO:0000256" key="8">
    <source>
        <dbReference type="ARBA" id="ARBA00023229"/>
    </source>
</evidence>
<dbReference type="InterPro" id="IPR011876">
    <property type="entry name" value="IsopentenylPP_isomerase_typ1"/>
</dbReference>
<feature type="binding site" evidence="10">
    <location>
        <position position="89"/>
    </location>
    <ligand>
        <name>Mg(2+)</name>
        <dbReference type="ChEBI" id="CHEBI:18420"/>
    </ligand>
</feature>
<dbReference type="AlphaFoldDB" id="A0A2A9CPJ3"/>
<dbReference type="EC" id="5.3.3.2" evidence="3 10"/>
<comment type="subcellular location">
    <subcellularLocation>
        <location evidence="10">Cytoplasm</location>
    </subcellularLocation>
</comment>
<gene>
    <name evidence="10" type="primary">idi</name>
    <name evidence="13" type="ORF">ATK74_0100</name>
</gene>
<proteinExistence type="inferred from homology"/>
<feature type="binding site" evidence="10">
    <location>
        <position position="34"/>
    </location>
    <ligand>
        <name>Mn(2+)</name>
        <dbReference type="ChEBI" id="CHEBI:29035"/>
    </ligand>
</feature>
<feature type="active site" evidence="10 11">
    <location>
        <position position="118"/>
    </location>
</feature>
<keyword evidence="4 10" id="KW-0963">Cytoplasm</keyword>
<feature type="domain" description="Nudix hydrolase" evidence="12">
    <location>
        <begin position="32"/>
        <end position="166"/>
    </location>
</feature>
<keyword evidence="6 10" id="KW-0460">Magnesium</keyword>
<protein>
    <recommendedName>
        <fullName evidence="3 10">Isopentenyl-diphosphate Delta-isomerase</fullName>
        <shortName evidence="10">IPP isomerase</shortName>
        <ecNumber evidence="3 10">5.3.3.2</ecNumber>
    </recommendedName>
    <alternativeName>
        <fullName evidence="10">IPP:DMAPP isomerase</fullName>
    </alternativeName>
    <alternativeName>
        <fullName evidence="10">Isopentenyl pyrophosphate isomerase</fullName>
    </alternativeName>
</protein>
<organism evidence="13 14">
    <name type="scientific">Propionicimonas paludicola</name>
    <dbReference type="NCBI Taxonomy" id="185243"/>
    <lineage>
        <taxon>Bacteria</taxon>
        <taxon>Bacillati</taxon>
        <taxon>Actinomycetota</taxon>
        <taxon>Actinomycetes</taxon>
        <taxon>Propionibacteriales</taxon>
        <taxon>Nocardioidaceae</taxon>
        <taxon>Propionicimonas</taxon>
    </lineage>
</organism>
<evidence type="ECO:0000256" key="1">
    <source>
        <dbReference type="ARBA" id="ARBA00004826"/>
    </source>
</evidence>
<dbReference type="NCBIfam" id="TIGR02150">
    <property type="entry name" value="IPP_isom_1"/>
    <property type="match status" value="1"/>
</dbReference>
<comment type="cofactor">
    <cofactor evidence="10">
        <name>Mg(2+)</name>
        <dbReference type="ChEBI" id="CHEBI:18420"/>
    </cofactor>
    <text evidence="10">Binds 1 Mg(2+) ion per subunit. The magnesium ion binds only when substrate is bound.</text>
</comment>
<sequence length="181" mass="19648">MSGAEDLVVLLDDAGRPIGHGSREAVHGTDTPLHLAFSCYLLDDAGRVLLTRRALTKRSWPGVWTNSCCGHPRPGEPPAQAVARRVADELGVTVRDLRLVLPEFRYQAVDVSGVVENELCPVWVGRIDGLLRPDPSEVMEADWVEWETVVALAAEAPGLLSPWSAQQVPLVAEQRTEVGVA</sequence>
<dbReference type="GO" id="GO:0005737">
    <property type="term" value="C:cytoplasm"/>
    <property type="evidence" value="ECO:0007669"/>
    <property type="project" value="UniProtKB-SubCell"/>
</dbReference>
<dbReference type="OrthoDB" id="9809458at2"/>
<comment type="catalytic activity">
    <reaction evidence="10">
        <text>isopentenyl diphosphate = dimethylallyl diphosphate</text>
        <dbReference type="Rhea" id="RHEA:23284"/>
        <dbReference type="ChEBI" id="CHEBI:57623"/>
        <dbReference type="ChEBI" id="CHEBI:128769"/>
        <dbReference type="EC" id="5.3.3.2"/>
    </reaction>
</comment>
<dbReference type="EMBL" id="PDJC01000001">
    <property type="protein sequence ID" value="PFG15580.1"/>
    <property type="molecule type" value="Genomic_DNA"/>
</dbReference>
<evidence type="ECO:0000256" key="5">
    <source>
        <dbReference type="ARBA" id="ARBA00022723"/>
    </source>
</evidence>
<feature type="binding site" evidence="10">
    <location>
        <position position="116"/>
    </location>
    <ligand>
        <name>Mn(2+)</name>
        <dbReference type="ChEBI" id="CHEBI:29035"/>
    </ligand>
</feature>
<dbReference type="InterPro" id="IPR000086">
    <property type="entry name" value="NUDIX_hydrolase_dom"/>
</dbReference>
<evidence type="ECO:0000313" key="13">
    <source>
        <dbReference type="EMBL" id="PFG15580.1"/>
    </source>
</evidence>
<comment type="cofactor">
    <cofactor evidence="10">
        <name>Mn(2+)</name>
        <dbReference type="ChEBI" id="CHEBI:29035"/>
    </cofactor>
    <text evidence="10">Binds 1 Mn(2+) ion per subunit.</text>
</comment>
<feature type="binding site" evidence="10">
    <location>
        <position position="118"/>
    </location>
    <ligand>
        <name>Mn(2+)</name>
        <dbReference type="ChEBI" id="CHEBI:29035"/>
    </ligand>
</feature>
<evidence type="ECO:0000256" key="11">
    <source>
        <dbReference type="PIRSR" id="PIRSR018427-1"/>
    </source>
</evidence>
<accession>A0A2A9CPJ3</accession>
<dbReference type="GO" id="GO:0050992">
    <property type="term" value="P:dimethylallyl diphosphate biosynthetic process"/>
    <property type="evidence" value="ECO:0007669"/>
    <property type="project" value="UniProtKB-UniRule"/>
</dbReference>
<dbReference type="PROSITE" id="PS51462">
    <property type="entry name" value="NUDIX"/>
    <property type="match status" value="1"/>
</dbReference>
<keyword evidence="14" id="KW-1185">Reference proteome</keyword>
<keyword evidence="9 10" id="KW-0413">Isomerase</keyword>
<evidence type="ECO:0000256" key="4">
    <source>
        <dbReference type="ARBA" id="ARBA00022490"/>
    </source>
</evidence>
<dbReference type="CDD" id="cd02885">
    <property type="entry name" value="NUDIX_IPP_Isomerase"/>
    <property type="match status" value="1"/>
</dbReference>